<feature type="transmembrane region" description="Helical" evidence="6">
    <location>
        <begin position="12"/>
        <end position="36"/>
    </location>
</feature>
<comment type="subcellular location">
    <subcellularLocation>
        <location evidence="1">Membrane</location>
        <topology evidence="1">Multi-pass membrane protein</topology>
    </subcellularLocation>
</comment>
<comment type="caution">
    <text evidence="6">Lacks conserved residue(s) required for the propagation of feature annotation.</text>
</comment>
<comment type="similarity">
    <text evidence="2 6">Belongs to the nematode receptor-like protein srg family.</text>
</comment>
<feature type="transmembrane region" description="Helical" evidence="6">
    <location>
        <begin position="184"/>
        <end position="204"/>
    </location>
</feature>
<evidence type="ECO:0000256" key="5">
    <source>
        <dbReference type="ARBA" id="ARBA00023136"/>
    </source>
</evidence>
<dbReference type="WBParaSite" id="Pan_g16004.t1">
    <property type="protein sequence ID" value="Pan_g16004.t1"/>
    <property type="gene ID" value="Pan_g16004"/>
</dbReference>
<feature type="transmembrane region" description="Helical" evidence="6">
    <location>
        <begin position="90"/>
        <end position="117"/>
    </location>
</feature>
<feature type="transmembrane region" description="Helical" evidence="6">
    <location>
        <begin position="138"/>
        <end position="164"/>
    </location>
</feature>
<dbReference type="Proteomes" id="UP000492821">
    <property type="component" value="Unassembled WGS sequence"/>
</dbReference>
<keyword evidence="3 6" id="KW-0812">Transmembrane</keyword>
<evidence type="ECO:0000256" key="2">
    <source>
        <dbReference type="ARBA" id="ARBA00005692"/>
    </source>
</evidence>
<name>A0A7E4V3B5_PANRE</name>
<reference evidence="8" key="2">
    <citation type="submission" date="2020-10" db="UniProtKB">
        <authorList>
            <consortium name="WormBaseParasite"/>
        </authorList>
    </citation>
    <scope>IDENTIFICATION</scope>
</reference>
<evidence type="ECO:0000256" key="1">
    <source>
        <dbReference type="ARBA" id="ARBA00004141"/>
    </source>
</evidence>
<dbReference type="GO" id="GO:0016020">
    <property type="term" value="C:membrane"/>
    <property type="evidence" value="ECO:0007669"/>
    <property type="project" value="UniProtKB-SubCell"/>
</dbReference>
<evidence type="ECO:0000313" key="8">
    <source>
        <dbReference type="WBParaSite" id="Pan_g16004.t1"/>
    </source>
</evidence>
<feature type="transmembrane region" description="Helical" evidence="6">
    <location>
        <begin position="225"/>
        <end position="246"/>
    </location>
</feature>
<evidence type="ECO:0000256" key="3">
    <source>
        <dbReference type="ARBA" id="ARBA00022692"/>
    </source>
</evidence>
<keyword evidence="4 6" id="KW-1133">Transmembrane helix</keyword>
<keyword evidence="5 6" id="KW-0472">Membrane</keyword>
<reference evidence="7" key="1">
    <citation type="journal article" date="2013" name="Genetics">
        <title>The draft genome and transcriptome of Panagrellus redivivus are shaped by the harsh demands of a free-living lifestyle.</title>
        <authorList>
            <person name="Srinivasan J."/>
            <person name="Dillman A.R."/>
            <person name="Macchietto M.G."/>
            <person name="Heikkinen L."/>
            <person name="Lakso M."/>
            <person name="Fracchia K.M."/>
            <person name="Antoshechkin I."/>
            <person name="Mortazavi A."/>
            <person name="Wong G."/>
            <person name="Sternberg P.W."/>
        </authorList>
    </citation>
    <scope>NUCLEOTIDE SEQUENCE [LARGE SCALE GENOMIC DNA]</scope>
    <source>
        <strain evidence="7">MT8872</strain>
    </source>
</reference>
<dbReference type="GO" id="GO:0004888">
    <property type="term" value="F:transmembrane signaling receptor activity"/>
    <property type="evidence" value="ECO:0007669"/>
    <property type="project" value="InterPro"/>
</dbReference>
<evidence type="ECO:0000313" key="7">
    <source>
        <dbReference type="Proteomes" id="UP000492821"/>
    </source>
</evidence>
<dbReference type="Pfam" id="PF02118">
    <property type="entry name" value="Srg"/>
    <property type="match status" value="1"/>
</dbReference>
<dbReference type="PANTHER" id="PTHR31627">
    <property type="entry name" value="SERPENTINE RECEPTOR CLASS GAMMA-RELATED"/>
    <property type="match status" value="1"/>
</dbReference>
<evidence type="ECO:0000256" key="6">
    <source>
        <dbReference type="RuleBase" id="RU280813"/>
    </source>
</evidence>
<sequence length="322" mass="37135">MIALTFTDYWFVIIPALYNLLTILISLVEVVIIIRASFKKEKTTFKSSFYQIFAVDTVLRITEAVCFFMNCRMEIAPMFHEYFASLVETYNFWTQLVPILMYYTAFACQWMNLVLTFNRFTVFWMKAKYAVFWKRHTLRITIIALVIPLAPTIPMWTECFAIYLDEWNFVSWDHKIHPAWSNSDSAMAMFVPSAFPALVMNLWMTAKLVGSSSVAAKATRSDKRLWVLTLSMFLFNLLTTTVQFLFNIEIVAANYLLVMHAQTIFFDLTVLLPSWVILWTSASFRSEVVFVTTFGKVHLAESEFLQPTAHSMGSVSAGTALI</sequence>
<dbReference type="PANTHER" id="PTHR31627:SF42">
    <property type="entry name" value="G_PROTEIN_RECEP_F1_2 DOMAIN-CONTAINING PROTEIN-RELATED"/>
    <property type="match status" value="1"/>
</dbReference>
<evidence type="ECO:0000256" key="4">
    <source>
        <dbReference type="ARBA" id="ARBA00022989"/>
    </source>
</evidence>
<dbReference type="InterPro" id="IPR051119">
    <property type="entry name" value="Nematode_SR-like"/>
</dbReference>
<proteinExistence type="inferred from homology"/>
<keyword evidence="7" id="KW-1185">Reference proteome</keyword>
<organism evidence="7 8">
    <name type="scientific">Panagrellus redivivus</name>
    <name type="common">Microworm</name>
    <dbReference type="NCBI Taxonomy" id="6233"/>
    <lineage>
        <taxon>Eukaryota</taxon>
        <taxon>Metazoa</taxon>
        <taxon>Ecdysozoa</taxon>
        <taxon>Nematoda</taxon>
        <taxon>Chromadorea</taxon>
        <taxon>Rhabditida</taxon>
        <taxon>Tylenchina</taxon>
        <taxon>Panagrolaimomorpha</taxon>
        <taxon>Panagrolaimoidea</taxon>
        <taxon>Panagrolaimidae</taxon>
        <taxon>Panagrellus</taxon>
    </lineage>
</organism>
<dbReference type="AlphaFoldDB" id="A0A7E4V3B5"/>
<accession>A0A7E4V3B5</accession>
<dbReference type="GO" id="GO:0007606">
    <property type="term" value="P:sensory perception of chemical stimulus"/>
    <property type="evidence" value="ECO:0007669"/>
    <property type="project" value="UniProtKB-UniRule"/>
</dbReference>
<feature type="transmembrane region" description="Helical" evidence="6">
    <location>
        <begin position="252"/>
        <end position="278"/>
    </location>
</feature>
<dbReference type="InterPro" id="IPR000609">
    <property type="entry name" value="7TM_GPCR_serpentine_rcpt_Srg"/>
</dbReference>
<protein>
    <recommendedName>
        <fullName evidence="6">Serpentine receptor class gamma</fullName>
    </recommendedName>
</protein>